<dbReference type="Gene3D" id="3.80.10.10">
    <property type="entry name" value="Ribonuclease Inhibitor"/>
    <property type="match status" value="1"/>
</dbReference>
<evidence type="ECO:0000313" key="1">
    <source>
        <dbReference type="EMBL" id="KIY53735.1"/>
    </source>
</evidence>
<proteinExistence type="predicted"/>
<dbReference type="InterPro" id="IPR032675">
    <property type="entry name" value="LRR_dom_sf"/>
</dbReference>
<dbReference type="AlphaFoldDB" id="A0A0D7APG8"/>
<accession>A0A0D7APG8</accession>
<dbReference type="OrthoDB" id="2745898at2759"/>
<protein>
    <recommendedName>
        <fullName evidence="3">F-box domain-containing protein</fullName>
    </recommendedName>
</protein>
<evidence type="ECO:0000313" key="2">
    <source>
        <dbReference type="Proteomes" id="UP000054144"/>
    </source>
</evidence>
<gene>
    <name evidence="1" type="ORF">FISHEDRAFT_68603</name>
</gene>
<keyword evidence="2" id="KW-1185">Reference proteome</keyword>
<organism evidence="1 2">
    <name type="scientific">Fistulina hepatica ATCC 64428</name>
    <dbReference type="NCBI Taxonomy" id="1128425"/>
    <lineage>
        <taxon>Eukaryota</taxon>
        <taxon>Fungi</taxon>
        <taxon>Dikarya</taxon>
        <taxon>Basidiomycota</taxon>
        <taxon>Agaricomycotina</taxon>
        <taxon>Agaricomycetes</taxon>
        <taxon>Agaricomycetidae</taxon>
        <taxon>Agaricales</taxon>
        <taxon>Fistulinaceae</taxon>
        <taxon>Fistulina</taxon>
    </lineage>
</organism>
<dbReference type="InterPro" id="IPR036047">
    <property type="entry name" value="F-box-like_dom_sf"/>
</dbReference>
<name>A0A0D7APG8_9AGAR</name>
<reference evidence="1 2" key="1">
    <citation type="journal article" date="2015" name="Fungal Genet. Biol.">
        <title>Evolution of novel wood decay mechanisms in Agaricales revealed by the genome sequences of Fistulina hepatica and Cylindrobasidium torrendii.</title>
        <authorList>
            <person name="Floudas D."/>
            <person name="Held B.W."/>
            <person name="Riley R."/>
            <person name="Nagy L.G."/>
            <person name="Koehler G."/>
            <person name="Ransdell A.S."/>
            <person name="Younus H."/>
            <person name="Chow J."/>
            <person name="Chiniquy J."/>
            <person name="Lipzen A."/>
            <person name="Tritt A."/>
            <person name="Sun H."/>
            <person name="Haridas S."/>
            <person name="LaButti K."/>
            <person name="Ohm R.A."/>
            <person name="Kues U."/>
            <person name="Blanchette R.A."/>
            <person name="Grigoriev I.V."/>
            <person name="Minto R.E."/>
            <person name="Hibbett D.S."/>
        </authorList>
    </citation>
    <scope>NUCLEOTIDE SEQUENCE [LARGE SCALE GENOMIC DNA]</scope>
    <source>
        <strain evidence="1 2">ATCC 64428</strain>
    </source>
</reference>
<sequence>MSHASILPQEILDHILSFLEHDNRTLAACCSASKVLSETSKSILYRGLLIEENTFERKNMFFHLHPHLASYIREILIFAPWQSVPCISRFDPSILDRAYSLEKLSLYCVPWSQVPDRIRDFLLRVDATVVEQHHSRMHPSDVAEFLCSFPSLRRVVLENVMAETNRRHTGTIARSPLREVKLHELELLEQSGNVVVRILLEDALDLSKLHTLALRTTCRLSDPLLHELVRRAPDILNLSLNVPFEAADAHLFTGLFPRLESLCLYDVRIGFDDEMSGPNSILRLISDSPSLPHSLSRVTMGVSVCLKSNASDSFPDSTTNVEWTALDRSLNFVPHVIVHFVCGITPGASGCITSMHSPSEPSVGPEFVTYTVSWLRGTGMPLAHARGALEVSIRVSTW</sequence>
<dbReference type="SUPFAM" id="SSF81383">
    <property type="entry name" value="F-box domain"/>
    <property type="match status" value="1"/>
</dbReference>
<evidence type="ECO:0008006" key="3">
    <source>
        <dbReference type="Google" id="ProtNLM"/>
    </source>
</evidence>
<dbReference type="Proteomes" id="UP000054144">
    <property type="component" value="Unassembled WGS sequence"/>
</dbReference>
<dbReference type="EMBL" id="KN881590">
    <property type="protein sequence ID" value="KIY53735.1"/>
    <property type="molecule type" value="Genomic_DNA"/>
</dbReference>